<comment type="caution">
    <text evidence="1">The sequence shown here is derived from an EMBL/GenBank/DDBJ whole genome shotgun (WGS) entry which is preliminary data.</text>
</comment>
<reference evidence="1" key="1">
    <citation type="submission" date="2022-10" db="EMBL/GenBank/DDBJ databases">
        <title>Genome Sequence of Xylaria curta.</title>
        <authorList>
            <person name="Buettner E."/>
        </authorList>
    </citation>
    <scope>NUCLEOTIDE SEQUENCE</scope>
    <source>
        <strain evidence="1">Babe10</strain>
    </source>
</reference>
<proteinExistence type="predicted"/>
<keyword evidence="2" id="KW-1185">Reference proteome</keyword>
<name>A0ACC1PKG4_9PEZI</name>
<accession>A0ACC1PKG4</accession>
<dbReference type="Proteomes" id="UP001143856">
    <property type="component" value="Unassembled WGS sequence"/>
</dbReference>
<sequence length="356" mass="40676">MAATESQALDLNTPIGDGESNISTSAGDTVDKAALQKLQQTIVSLEQKLETEKKLRIKAQTDFKSVVKQWKQVAQELSKQHTDAKLFHTVTDDYLKQLAEELRYDVRCFSEAYFEDLPPQSRLQSPPPPDGRSPLDILPERYEQCPACPALVQSFIWRVLKHRVFERYEWPANKFVGVDLHRVSEFLNPKGSSSLNETEGPDYEALRKFHIWRATTSNMVLSADAPVSPQDRWRKFEDQLIRDHIDPVTLPFIPTSEYGRYFDLLSKIIEKALVMDREISRQAAWVRWVFEDPDSPLETVSSTISIDGEASCVIVAPAMIKRGKSSGEGFEEQIQLLQADTCVVQNLFPLRTYRRE</sequence>
<gene>
    <name evidence="1" type="ORF">NUW58_g1991</name>
</gene>
<organism evidence="1 2">
    <name type="scientific">Xylaria curta</name>
    <dbReference type="NCBI Taxonomy" id="42375"/>
    <lineage>
        <taxon>Eukaryota</taxon>
        <taxon>Fungi</taxon>
        <taxon>Dikarya</taxon>
        <taxon>Ascomycota</taxon>
        <taxon>Pezizomycotina</taxon>
        <taxon>Sordariomycetes</taxon>
        <taxon>Xylariomycetidae</taxon>
        <taxon>Xylariales</taxon>
        <taxon>Xylariaceae</taxon>
        <taxon>Xylaria</taxon>
    </lineage>
</organism>
<evidence type="ECO:0000313" key="2">
    <source>
        <dbReference type="Proteomes" id="UP001143856"/>
    </source>
</evidence>
<dbReference type="EMBL" id="JAPDGR010000239">
    <property type="protein sequence ID" value="KAJ2992966.1"/>
    <property type="molecule type" value="Genomic_DNA"/>
</dbReference>
<evidence type="ECO:0000313" key="1">
    <source>
        <dbReference type="EMBL" id="KAJ2992966.1"/>
    </source>
</evidence>
<protein>
    <submittedName>
        <fullName evidence="1">Uncharacterized protein</fullName>
    </submittedName>
</protein>